<keyword evidence="3" id="KW-1185">Reference proteome</keyword>
<organism evidence="2 3">
    <name type="scientific">Corchorus olitorius</name>
    <dbReference type="NCBI Taxonomy" id="93759"/>
    <lineage>
        <taxon>Eukaryota</taxon>
        <taxon>Viridiplantae</taxon>
        <taxon>Streptophyta</taxon>
        <taxon>Embryophyta</taxon>
        <taxon>Tracheophyta</taxon>
        <taxon>Spermatophyta</taxon>
        <taxon>Magnoliopsida</taxon>
        <taxon>eudicotyledons</taxon>
        <taxon>Gunneridae</taxon>
        <taxon>Pentapetalae</taxon>
        <taxon>rosids</taxon>
        <taxon>malvids</taxon>
        <taxon>Malvales</taxon>
        <taxon>Malvaceae</taxon>
        <taxon>Grewioideae</taxon>
        <taxon>Apeibeae</taxon>
        <taxon>Corchorus</taxon>
    </lineage>
</organism>
<protein>
    <submittedName>
        <fullName evidence="2">Oxoglutarate/iron-dependent dioxygenase</fullName>
    </submittedName>
</protein>
<name>A0A1R3JGN4_9ROSI</name>
<evidence type="ECO:0000313" key="3">
    <source>
        <dbReference type="Proteomes" id="UP000187203"/>
    </source>
</evidence>
<dbReference type="Gene3D" id="2.60.120.330">
    <property type="entry name" value="B-lactam Antibiotic, Isopenicillin N Synthase, Chain"/>
    <property type="match status" value="1"/>
</dbReference>
<dbReference type="SUPFAM" id="SSF51197">
    <property type="entry name" value="Clavaminate synthase-like"/>
    <property type="match status" value="1"/>
</dbReference>
<dbReference type="GO" id="GO:0051213">
    <property type="term" value="F:dioxygenase activity"/>
    <property type="evidence" value="ECO:0007669"/>
    <property type="project" value="UniProtKB-KW"/>
</dbReference>
<dbReference type="Pfam" id="PF03171">
    <property type="entry name" value="2OG-FeII_Oxy"/>
    <property type="match status" value="1"/>
</dbReference>
<proteinExistence type="predicted"/>
<sequence length="81" mass="9631">MSNDEYKSVEHRVLANPSHEPRISIAVFFNAGDREALYGPFSELISPEKPARYRQFNYNDYMKRFFTKELDGKTLTNYYRV</sequence>
<dbReference type="OrthoDB" id="288590at2759"/>
<accession>A0A1R3JGN4</accession>
<dbReference type="Proteomes" id="UP000187203">
    <property type="component" value="Unassembled WGS sequence"/>
</dbReference>
<dbReference type="AlphaFoldDB" id="A0A1R3JGN4"/>
<gene>
    <name evidence="2" type="ORF">COLO4_16577</name>
</gene>
<dbReference type="STRING" id="93759.A0A1R3JGN4"/>
<keyword evidence="2" id="KW-0560">Oxidoreductase</keyword>
<evidence type="ECO:0000259" key="1">
    <source>
        <dbReference type="Pfam" id="PF03171"/>
    </source>
</evidence>
<dbReference type="InterPro" id="IPR027443">
    <property type="entry name" value="IPNS-like_sf"/>
</dbReference>
<keyword evidence="2" id="KW-0223">Dioxygenase</keyword>
<feature type="domain" description="Isopenicillin N synthase-like Fe(2+) 2OG dioxygenase" evidence="1">
    <location>
        <begin position="1"/>
        <end position="30"/>
    </location>
</feature>
<dbReference type="EMBL" id="AWUE01016181">
    <property type="protein sequence ID" value="OMO93995.1"/>
    <property type="molecule type" value="Genomic_DNA"/>
</dbReference>
<reference evidence="3" key="1">
    <citation type="submission" date="2013-09" db="EMBL/GenBank/DDBJ databases">
        <title>Corchorus olitorius genome sequencing.</title>
        <authorList>
            <person name="Alam M."/>
            <person name="Haque M.S."/>
            <person name="Islam M.S."/>
            <person name="Emdad E.M."/>
            <person name="Islam M.M."/>
            <person name="Ahmed B."/>
            <person name="Halim A."/>
            <person name="Hossen Q.M.M."/>
            <person name="Hossain M.Z."/>
            <person name="Ahmed R."/>
            <person name="Khan M.M."/>
            <person name="Islam R."/>
            <person name="Rashid M.M."/>
            <person name="Khan S.A."/>
            <person name="Rahman M.S."/>
            <person name="Alam M."/>
            <person name="Yahiya A.S."/>
            <person name="Khan M.S."/>
            <person name="Azam M.S."/>
            <person name="Haque T."/>
            <person name="Lashkar M.Z.H."/>
            <person name="Akhand A.I."/>
            <person name="Morshed G."/>
            <person name="Roy S."/>
            <person name="Uddin K.S."/>
            <person name="Rabeya T."/>
            <person name="Hossain A.S."/>
            <person name="Chowdhury A."/>
            <person name="Snigdha A.R."/>
            <person name="Mortoza M.S."/>
            <person name="Matin S.A."/>
            <person name="Hoque S.M.E."/>
            <person name="Islam M.K."/>
            <person name="Roy D.K."/>
            <person name="Haider R."/>
            <person name="Moosa M.M."/>
            <person name="Elias S.M."/>
            <person name="Hasan A.M."/>
            <person name="Jahan S."/>
            <person name="Shafiuddin M."/>
            <person name="Mahmood N."/>
            <person name="Shommy N.S."/>
        </authorList>
    </citation>
    <scope>NUCLEOTIDE SEQUENCE [LARGE SCALE GENOMIC DNA]</scope>
    <source>
        <strain evidence="3">cv. O-4</strain>
    </source>
</reference>
<comment type="caution">
    <text evidence="2">The sequence shown here is derived from an EMBL/GenBank/DDBJ whole genome shotgun (WGS) entry which is preliminary data.</text>
</comment>
<evidence type="ECO:0000313" key="2">
    <source>
        <dbReference type="EMBL" id="OMO93995.1"/>
    </source>
</evidence>
<dbReference type="InterPro" id="IPR044861">
    <property type="entry name" value="IPNS-like_FE2OG_OXY"/>
</dbReference>